<keyword evidence="1" id="KW-1133">Transmembrane helix</keyword>
<feature type="chain" id="PRO_5015992931" description="VCBS repeat-containing protein" evidence="2">
    <location>
        <begin position="28"/>
        <end position="588"/>
    </location>
</feature>
<dbReference type="SUPFAM" id="SSF69318">
    <property type="entry name" value="Integrin alpha N-terminal domain"/>
    <property type="match status" value="2"/>
</dbReference>
<keyword evidence="4" id="KW-1185">Reference proteome</keyword>
<organism evidence="3 4">
    <name type="scientific">Pelagibaculum spongiae</name>
    <dbReference type="NCBI Taxonomy" id="2080658"/>
    <lineage>
        <taxon>Bacteria</taxon>
        <taxon>Pseudomonadati</taxon>
        <taxon>Pseudomonadota</taxon>
        <taxon>Gammaproteobacteria</taxon>
        <taxon>Oceanospirillales</taxon>
        <taxon>Pelagibaculum</taxon>
    </lineage>
</organism>
<evidence type="ECO:0000313" key="4">
    <source>
        <dbReference type="Proteomes" id="UP000244906"/>
    </source>
</evidence>
<gene>
    <name evidence="3" type="ORF">DC094_19860</name>
</gene>
<reference evidence="3 4" key="1">
    <citation type="submission" date="2018-04" db="EMBL/GenBank/DDBJ databases">
        <title>Thalassorhabdus spongiae gen. nov., sp. nov., isolated from a marine sponge in South-West Iceland.</title>
        <authorList>
            <person name="Knobloch S."/>
            <person name="Daussin A."/>
            <person name="Johannsson R."/>
            <person name="Marteinsson V.T."/>
        </authorList>
    </citation>
    <scope>NUCLEOTIDE SEQUENCE [LARGE SCALE GENOMIC DNA]</scope>
    <source>
        <strain evidence="3 4">Hp12</strain>
    </source>
</reference>
<evidence type="ECO:0008006" key="5">
    <source>
        <dbReference type="Google" id="ProtNLM"/>
    </source>
</evidence>
<dbReference type="PANTHER" id="PTHR46580:SF4">
    <property type="entry name" value="ATP_GTP-BINDING PROTEIN"/>
    <property type="match status" value="1"/>
</dbReference>
<comment type="caution">
    <text evidence="3">The sequence shown here is derived from an EMBL/GenBank/DDBJ whole genome shotgun (WGS) entry which is preliminary data.</text>
</comment>
<keyword evidence="1" id="KW-0472">Membrane</keyword>
<dbReference type="Proteomes" id="UP000244906">
    <property type="component" value="Unassembled WGS sequence"/>
</dbReference>
<evidence type="ECO:0000256" key="2">
    <source>
        <dbReference type="SAM" id="SignalP"/>
    </source>
</evidence>
<dbReference type="RefSeq" id="WP_116688874.1">
    <property type="nucleotide sequence ID" value="NZ_CAWNYD010000013.1"/>
</dbReference>
<dbReference type="InterPro" id="IPR028994">
    <property type="entry name" value="Integrin_alpha_N"/>
</dbReference>
<keyword evidence="1" id="KW-0812">Transmembrane</keyword>
<keyword evidence="2" id="KW-0732">Signal</keyword>
<dbReference type="OrthoDB" id="6192521at2"/>
<name>A0A2V1GX14_9GAMM</name>
<dbReference type="AlphaFoldDB" id="A0A2V1GX14"/>
<evidence type="ECO:0000256" key="1">
    <source>
        <dbReference type="SAM" id="Phobius"/>
    </source>
</evidence>
<sequence>MLYLLKSKVLFLVFVVGNFSIINHASAAVVPPDVQVRQSGLPITAQVNQSFNVTYTVTQDASATTPLTSTGLTVELYGAVAADLTGSTCSSSGVNPLAISCNLTIGPSTIAVRSFSITPTAVGEIYSVASVTGNAQEVSVDNNISQSAVNVAAENLLLTTANQSADAGNVRALLPYDFDNQNGDDLLVVTDTTGYVLLNDGSGALLPATDQNYSFVIPLPTNVTKIVAANVVDGDEIEFVMSTGSNHNFEVYQLRILDEDLTTTIGSVVTTYDVGTPVFFYFGTRILVSNAENTVDFALVDLDRDLEQPSETARLELITVNAGSALSAVQAPSGDLYLGLIVDTSELSNSDSRSVALADFNNDNVQDIVLANYNASSEVFISAKTASVNNLKDRIRLAQTIELGSRAGSLQVVAGDLDDAVNGLPDIVIARVGDSGSDLQRTDLVELFSNTGSGAFAAADVVVRSNGFDQMFSQDIDGDSDNDLLIHNKNGSNLLLINQDGVLTLADFAVNGHADSIMTLVDLNGDNRKDLIVGSRTGAGLQIFLTPVIGDNQVAGFSSSSGGSGSLPWGVLLIFLVALFAFRKTINS</sequence>
<protein>
    <recommendedName>
        <fullName evidence="5">VCBS repeat-containing protein</fullName>
    </recommendedName>
</protein>
<feature type="signal peptide" evidence="2">
    <location>
        <begin position="1"/>
        <end position="27"/>
    </location>
</feature>
<feature type="transmembrane region" description="Helical" evidence="1">
    <location>
        <begin position="566"/>
        <end position="582"/>
    </location>
</feature>
<dbReference type="Gene3D" id="2.130.10.130">
    <property type="entry name" value="Integrin alpha, N-terminal"/>
    <property type="match status" value="1"/>
</dbReference>
<dbReference type="PANTHER" id="PTHR46580">
    <property type="entry name" value="SENSOR KINASE-RELATED"/>
    <property type="match status" value="1"/>
</dbReference>
<dbReference type="EMBL" id="QDDL01000013">
    <property type="protein sequence ID" value="PVZ64323.1"/>
    <property type="molecule type" value="Genomic_DNA"/>
</dbReference>
<proteinExistence type="predicted"/>
<evidence type="ECO:0000313" key="3">
    <source>
        <dbReference type="EMBL" id="PVZ64323.1"/>
    </source>
</evidence>
<accession>A0A2V1GX14</accession>